<dbReference type="Pfam" id="PF02698">
    <property type="entry name" value="DUF218"/>
    <property type="match status" value="1"/>
</dbReference>
<accession>A0ABX1J2B0</accession>
<organism evidence="3 4">
    <name type="scientific">Amycolatopsis acididurans</name>
    <dbReference type="NCBI Taxonomy" id="2724524"/>
    <lineage>
        <taxon>Bacteria</taxon>
        <taxon>Bacillati</taxon>
        <taxon>Actinomycetota</taxon>
        <taxon>Actinomycetes</taxon>
        <taxon>Pseudonocardiales</taxon>
        <taxon>Pseudonocardiaceae</taxon>
        <taxon>Amycolatopsis</taxon>
    </lineage>
</organism>
<feature type="domain" description="DUF218" evidence="2">
    <location>
        <begin position="44"/>
        <end position="188"/>
    </location>
</feature>
<name>A0ABX1J2B0_9PSEU</name>
<proteinExistence type="predicted"/>
<dbReference type="PANTHER" id="PTHR30336:SF20">
    <property type="entry name" value="DUF218 DOMAIN-CONTAINING PROTEIN"/>
    <property type="match status" value="1"/>
</dbReference>
<evidence type="ECO:0000259" key="2">
    <source>
        <dbReference type="Pfam" id="PF02698"/>
    </source>
</evidence>
<dbReference type="RefSeq" id="WP_168515269.1">
    <property type="nucleotide sequence ID" value="NZ_JAAXLS010000007.1"/>
</dbReference>
<comment type="caution">
    <text evidence="3">The sequence shown here is derived from an EMBL/GenBank/DDBJ whole genome shotgun (WGS) entry which is preliminary data.</text>
</comment>
<dbReference type="PANTHER" id="PTHR30336">
    <property type="entry name" value="INNER MEMBRANE PROTEIN, PROBABLE PERMEASE"/>
    <property type="match status" value="1"/>
</dbReference>
<keyword evidence="1" id="KW-0472">Membrane</keyword>
<dbReference type="InterPro" id="IPR003848">
    <property type="entry name" value="DUF218"/>
</dbReference>
<dbReference type="CDD" id="cd06259">
    <property type="entry name" value="YdcF-like"/>
    <property type="match status" value="1"/>
</dbReference>
<feature type="transmembrane region" description="Helical" evidence="1">
    <location>
        <begin position="12"/>
        <end position="32"/>
    </location>
</feature>
<sequence length="211" mass="22573">MGKRNHSWLRRFVFGGVLIIALVLGGTAFRVWQVARTDDRSHADVIVVLGAAQYNGKPSPIFQARLRHAKQLYDAGVAKVIVTAGGNKAGDTYTEASAGAKWLNEEGVPTSATVPVGEGRDTLGSLRAVATEASARGWHTAVVVSDPWHSLRARTMADDVGLDAWSSPTHSGPIVQTRETQAMYIYRETGALLFYRLTNTPADDIGGTGVG</sequence>
<dbReference type="InterPro" id="IPR051599">
    <property type="entry name" value="Cell_Envelope_Assoc"/>
</dbReference>
<keyword evidence="1" id="KW-1133">Transmembrane helix</keyword>
<reference evidence="3 4" key="1">
    <citation type="submission" date="2020-04" db="EMBL/GenBank/DDBJ databases">
        <title>Novel species.</title>
        <authorList>
            <person name="Teo W.F.A."/>
            <person name="Lipun K."/>
            <person name="Srisuk N."/>
            <person name="Duangmal K."/>
        </authorList>
    </citation>
    <scope>NUCLEOTIDE SEQUENCE [LARGE SCALE GENOMIC DNA]</scope>
    <source>
        <strain evidence="3 4">K13G38</strain>
    </source>
</reference>
<keyword evidence="1" id="KW-0812">Transmembrane</keyword>
<evidence type="ECO:0000313" key="4">
    <source>
        <dbReference type="Proteomes" id="UP000715441"/>
    </source>
</evidence>
<gene>
    <name evidence="3" type="ORF">HFP15_13480</name>
</gene>
<evidence type="ECO:0000313" key="3">
    <source>
        <dbReference type="EMBL" id="NKQ53893.1"/>
    </source>
</evidence>
<evidence type="ECO:0000256" key="1">
    <source>
        <dbReference type="SAM" id="Phobius"/>
    </source>
</evidence>
<keyword evidence="4" id="KW-1185">Reference proteome</keyword>
<dbReference type="Proteomes" id="UP000715441">
    <property type="component" value="Unassembled WGS sequence"/>
</dbReference>
<dbReference type="EMBL" id="JAAXLS010000007">
    <property type="protein sequence ID" value="NKQ53893.1"/>
    <property type="molecule type" value="Genomic_DNA"/>
</dbReference>
<protein>
    <submittedName>
        <fullName evidence="3">YdcF family protein</fullName>
    </submittedName>
</protein>